<reference evidence="4 5" key="1">
    <citation type="submission" date="2023-11" db="EMBL/GenBank/DDBJ databases">
        <title>An acidophilic fungus is an integral part of prey digestion in a carnivorous sundew plant.</title>
        <authorList>
            <person name="Tsai I.J."/>
        </authorList>
    </citation>
    <scope>NUCLEOTIDE SEQUENCE [LARGE SCALE GENOMIC DNA]</scope>
    <source>
        <strain evidence="4">169a</strain>
    </source>
</reference>
<dbReference type="AlphaFoldDB" id="A0AAQ3M5N5"/>
<keyword evidence="1" id="KW-0808">Transferase</keyword>
<dbReference type="SUPFAM" id="SSF55729">
    <property type="entry name" value="Acyl-CoA N-acyltransferases (Nat)"/>
    <property type="match status" value="1"/>
</dbReference>
<protein>
    <recommendedName>
        <fullName evidence="3">N-acetyltransferase domain-containing protein</fullName>
    </recommendedName>
</protein>
<dbReference type="PROSITE" id="PS51186">
    <property type="entry name" value="GNAT"/>
    <property type="match status" value="1"/>
</dbReference>
<dbReference type="EMBL" id="CP138585">
    <property type="protein sequence ID" value="WPH01372.1"/>
    <property type="molecule type" value="Genomic_DNA"/>
</dbReference>
<evidence type="ECO:0000256" key="2">
    <source>
        <dbReference type="ARBA" id="ARBA00023315"/>
    </source>
</evidence>
<evidence type="ECO:0000313" key="5">
    <source>
        <dbReference type="Proteomes" id="UP001303373"/>
    </source>
</evidence>
<evidence type="ECO:0000259" key="3">
    <source>
        <dbReference type="PROSITE" id="PS51186"/>
    </source>
</evidence>
<keyword evidence="5" id="KW-1185">Reference proteome</keyword>
<dbReference type="PANTHER" id="PTHR43877:SF2">
    <property type="entry name" value="AMINOALKYLPHOSPHONATE N-ACETYLTRANSFERASE-RELATED"/>
    <property type="match status" value="1"/>
</dbReference>
<sequence>MDNPPKITVCLTHWNDPAGVELRAAQRIEIAQNYSGEPGPAPSADDVPIFILVKVNGNSVACGGLRPLSLLPKEQITGAAEIKRMFVLPEYRGAAFSPGIASVLLSELEGQAMKNGWNSLLLETGVEMTKARAFYERHGYKQMPSFGHYIGVSTSVCYEKALK</sequence>
<accession>A0AAQ3M5N5</accession>
<dbReference type="GO" id="GO:0016747">
    <property type="term" value="F:acyltransferase activity, transferring groups other than amino-acyl groups"/>
    <property type="evidence" value="ECO:0007669"/>
    <property type="project" value="InterPro"/>
</dbReference>
<dbReference type="Pfam" id="PF13508">
    <property type="entry name" value="Acetyltransf_7"/>
    <property type="match status" value="1"/>
</dbReference>
<dbReference type="Gene3D" id="3.40.630.30">
    <property type="match status" value="1"/>
</dbReference>
<evidence type="ECO:0000313" key="4">
    <source>
        <dbReference type="EMBL" id="WPH01372.1"/>
    </source>
</evidence>
<dbReference type="InterPro" id="IPR016181">
    <property type="entry name" value="Acyl_CoA_acyltransferase"/>
</dbReference>
<dbReference type="InterPro" id="IPR050832">
    <property type="entry name" value="Bact_Acetyltransf"/>
</dbReference>
<feature type="domain" description="N-acetyltransferase" evidence="3">
    <location>
        <begin position="6"/>
        <end position="163"/>
    </location>
</feature>
<dbReference type="CDD" id="cd04301">
    <property type="entry name" value="NAT_SF"/>
    <property type="match status" value="1"/>
</dbReference>
<dbReference type="Proteomes" id="UP001303373">
    <property type="component" value="Chromosome 6"/>
</dbReference>
<name>A0AAQ3M5N5_9PEZI</name>
<organism evidence="4 5">
    <name type="scientific">Acrodontium crateriforme</name>
    <dbReference type="NCBI Taxonomy" id="150365"/>
    <lineage>
        <taxon>Eukaryota</taxon>
        <taxon>Fungi</taxon>
        <taxon>Dikarya</taxon>
        <taxon>Ascomycota</taxon>
        <taxon>Pezizomycotina</taxon>
        <taxon>Dothideomycetes</taxon>
        <taxon>Dothideomycetidae</taxon>
        <taxon>Mycosphaerellales</taxon>
        <taxon>Teratosphaeriaceae</taxon>
        <taxon>Acrodontium</taxon>
    </lineage>
</organism>
<dbReference type="InterPro" id="IPR000182">
    <property type="entry name" value="GNAT_dom"/>
</dbReference>
<gene>
    <name evidence="4" type="ORF">R9X50_00421500</name>
</gene>
<keyword evidence="2" id="KW-0012">Acyltransferase</keyword>
<proteinExistence type="predicted"/>
<evidence type="ECO:0000256" key="1">
    <source>
        <dbReference type="ARBA" id="ARBA00022679"/>
    </source>
</evidence>
<dbReference type="PANTHER" id="PTHR43877">
    <property type="entry name" value="AMINOALKYLPHOSPHONATE N-ACETYLTRANSFERASE-RELATED-RELATED"/>
    <property type="match status" value="1"/>
</dbReference>